<organism evidence="1 2">
    <name type="scientific">Tectimicrobiota bacterium</name>
    <dbReference type="NCBI Taxonomy" id="2528274"/>
    <lineage>
        <taxon>Bacteria</taxon>
        <taxon>Pseudomonadati</taxon>
        <taxon>Nitrospinota/Tectimicrobiota group</taxon>
        <taxon>Candidatus Tectimicrobiota</taxon>
    </lineage>
</organism>
<protein>
    <submittedName>
        <fullName evidence="1">Uncharacterized protein</fullName>
    </submittedName>
</protein>
<evidence type="ECO:0000313" key="2">
    <source>
        <dbReference type="Proteomes" id="UP000772181"/>
    </source>
</evidence>
<evidence type="ECO:0000313" key="1">
    <source>
        <dbReference type="EMBL" id="MBI4596304.1"/>
    </source>
</evidence>
<gene>
    <name evidence="1" type="ORF">HY730_08020</name>
</gene>
<comment type="caution">
    <text evidence="1">The sequence shown here is derived from an EMBL/GenBank/DDBJ whole genome shotgun (WGS) entry which is preliminary data.</text>
</comment>
<dbReference type="Proteomes" id="UP000772181">
    <property type="component" value="Unassembled WGS sequence"/>
</dbReference>
<accession>A0A933GP64</accession>
<sequence length="64" mass="7109">MHEEATYCMSCGDYLGYLEVGAECQNPLCHQAVCEKPACLEKCFELIKNGSKIKCRQCGAISPY</sequence>
<dbReference type="EMBL" id="JACQWF010000354">
    <property type="protein sequence ID" value="MBI4596304.1"/>
    <property type="molecule type" value="Genomic_DNA"/>
</dbReference>
<dbReference type="AlphaFoldDB" id="A0A933GP64"/>
<proteinExistence type="predicted"/>
<name>A0A933GP64_UNCTE</name>
<reference evidence="1" key="1">
    <citation type="submission" date="2020-07" db="EMBL/GenBank/DDBJ databases">
        <title>Huge and variable diversity of episymbiotic CPR bacteria and DPANN archaea in groundwater ecosystems.</title>
        <authorList>
            <person name="He C.Y."/>
            <person name="Keren R."/>
            <person name="Whittaker M."/>
            <person name="Farag I.F."/>
            <person name="Doudna J."/>
            <person name="Cate J.H.D."/>
            <person name="Banfield J.F."/>
        </authorList>
    </citation>
    <scope>NUCLEOTIDE SEQUENCE</scope>
    <source>
        <strain evidence="1">NC_groundwater_1482_Ag_S-0.65um_47_24</strain>
    </source>
</reference>